<dbReference type="STRING" id="88036.D8TFP3"/>
<evidence type="ECO:0000313" key="10">
    <source>
        <dbReference type="EMBL" id="EFJ04521.1"/>
    </source>
</evidence>
<dbReference type="InterPro" id="IPR015590">
    <property type="entry name" value="Aldehyde_DH_dom"/>
</dbReference>
<dbReference type="Gene3D" id="3.40.309.10">
    <property type="entry name" value="Aldehyde Dehydrogenase, Chain A, domain 2"/>
    <property type="match status" value="1"/>
</dbReference>
<feature type="domain" description="Aldehyde dehydrogenase" evidence="9">
    <location>
        <begin position="1"/>
        <end position="93"/>
    </location>
</feature>
<sequence length="183" mass="20028">MELGGNAPCIVEDLVPDLEGTIGMLVHKGSYQSGQSCIHMQRLYMKGEVKDALIAAVKKLKGGDPRQDNMSIGPMISKSLAATVEKSVNEAVWHHHHHKDHFAKPPSLKSQQGKSRIWHAKDEAGNPEIPCSCCSSLKVGTLFFVSSESSNMLIKSMCSTGATKKRTPSARFVSRYIICHHVC</sequence>
<dbReference type="AlphaFoldDB" id="D8TFP3"/>
<dbReference type="SUPFAM" id="SSF53720">
    <property type="entry name" value="ALDH-like"/>
    <property type="match status" value="1"/>
</dbReference>
<dbReference type="HOGENOM" id="CLU_1477537_0_0_1"/>
<dbReference type="Gramene" id="EFJ04521">
    <property type="protein sequence ID" value="EFJ04521"/>
    <property type="gene ID" value="SELMODRAFT_432334"/>
</dbReference>
<comment type="catalytic activity">
    <reaction evidence="8">
        <text>D-glyceraldehyde 3-phosphate + NADP(+) + H2O = (2R)-3-phosphoglycerate + NADPH + 2 H(+)</text>
        <dbReference type="Rhea" id="RHEA:14669"/>
        <dbReference type="ChEBI" id="CHEBI:15377"/>
        <dbReference type="ChEBI" id="CHEBI:15378"/>
        <dbReference type="ChEBI" id="CHEBI:57783"/>
        <dbReference type="ChEBI" id="CHEBI:58272"/>
        <dbReference type="ChEBI" id="CHEBI:58349"/>
        <dbReference type="ChEBI" id="CHEBI:59776"/>
        <dbReference type="EC" id="1.2.1.9"/>
    </reaction>
</comment>
<dbReference type="InterPro" id="IPR051020">
    <property type="entry name" value="ALDH-related_metabolic_enz"/>
</dbReference>
<evidence type="ECO:0000256" key="4">
    <source>
        <dbReference type="ARBA" id="ARBA00040853"/>
    </source>
</evidence>
<dbReference type="Pfam" id="PF00171">
    <property type="entry name" value="Aldedh"/>
    <property type="match status" value="1"/>
</dbReference>
<evidence type="ECO:0000259" key="9">
    <source>
        <dbReference type="Pfam" id="PF00171"/>
    </source>
</evidence>
<keyword evidence="11" id="KW-1185">Reference proteome</keyword>
<evidence type="ECO:0000313" key="11">
    <source>
        <dbReference type="Proteomes" id="UP000001514"/>
    </source>
</evidence>
<dbReference type="GO" id="GO:0008886">
    <property type="term" value="F:glyceraldehyde-3-phosphate dehydrogenase (NADP+) (non-phosphorylating) activity"/>
    <property type="evidence" value="ECO:0007669"/>
    <property type="project" value="UniProtKB-EC"/>
</dbReference>
<keyword evidence="2" id="KW-0560">Oxidoreductase</keyword>
<evidence type="ECO:0000256" key="3">
    <source>
        <dbReference type="ARBA" id="ARBA00038980"/>
    </source>
</evidence>
<evidence type="ECO:0000256" key="6">
    <source>
        <dbReference type="ARBA" id="ARBA00042646"/>
    </source>
</evidence>
<evidence type="ECO:0000256" key="2">
    <source>
        <dbReference type="ARBA" id="ARBA00023002"/>
    </source>
</evidence>
<protein>
    <recommendedName>
        <fullName evidence="4">NADP-dependent glyceraldehyde-3-phosphate dehydrogenase</fullName>
        <ecNumber evidence="3">1.2.1.9</ecNumber>
    </recommendedName>
    <alternativeName>
        <fullName evidence="5">Glyceraldehyde-3-phosphate dehydrogenase [NADP(+)]</fullName>
    </alternativeName>
    <alternativeName>
        <fullName evidence="6">Non-phosphorylating glyceraldehyde 3-phosphate dehydrogenase</fullName>
    </alternativeName>
    <alternativeName>
        <fullName evidence="7">Triosephosphate dehydrogenase</fullName>
    </alternativeName>
</protein>
<dbReference type="EMBL" id="GL377822">
    <property type="protein sequence ID" value="EFJ04521.1"/>
    <property type="molecule type" value="Genomic_DNA"/>
</dbReference>
<dbReference type="InterPro" id="IPR016161">
    <property type="entry name" value="Ald_DH/histidinol_DH"/>
</dbReference>
<evidence type="ECO:0000256" key="7">
    <source>
        <dbReference type="ARBA" id="ARBA00043052"/>
    </source>
</evidence>
<dbReference type="InParanoid" id="D8TFP3"/>
<evidence type="ECO:0000256" key="1">
    <source>
        <dbReference type="ARBA" id="ARBA00009986"/>
    </source>
</evidence>
<organism evidence="11">
    <name type="scientific">Selaginella moellendorffii</name>
    <name type="common">Spikemoss</name>
    <dbReference type="NCBI Taxonomy" id="88036"/>
    <lineage>
        <taxon>Eukaryota</taxon>
        <taxon>Viridiplantae</taxon>
        <taxon>Streptophyta</taxon>
        <taxon>Embryophyta</taxon>
        <taxon>Tracheophyta</taxon>
        <taxon>Lycopodiopsida</taxon>
        <taxon>Selaginellales</taxon>
        <taxon>Selaginellaceae</taxon>
        <taxon>Selaginella</taxon>
    </lineage>
</organism>
<name>D8TFP3_SELML</name>
<reference evidence="10 11" key="1">
    <citation type="journal article" date="2011" name="Science">
        <title>The Selaginella genome identifies genetic changes associated with the evolution of vascular plants.</title>
        <authorList>
            <person name="Banks J.A."/>
            <person name="Nishiyama T."/>
            <person name="Hasebe M."/>
            <person name="Bowman J.L."/>
            <person name="Gribskov M."/>
            <person name="dePamphilis C."/>
            <person name="Albert V.A."/>
            <person name="Aono N."/>
            <person name="Aoyama T."/>
            <person name="Ambrose B.A."/>
            <person name="Ashton N.W."/>
            <person name="Axtell M.J."/>
            <person name="Barker E."/>
            <person name="Barker M.S."/>
            <person name="Bennetzen J.L."/>
            <person name="Bonawitz N.D."/>
            <person name="Chapple C."/>
            <person name="Cheng C."/>
            <person name="Correa L.G."/>
            <person name="Dacre M."/>
            <person name="DeBarry J."/>
            <person name="Dreyer I."/>
            <person name="Elias M."/>
            <person name="Engstrom E.M."/>
            <person name="Estelle M."/>
            <person name="Feng L."/>
            <person name="Finet C."/>
            <person name="Floyd S.K."/>
            <person name="Frommer W.B."/>
            <person name="Fujita T."/>
            <person name="Gramzow L."/>
            <person name="Gutensohn M."/>
            <person name="Harholt J."/>
            <person name="Hattori M."/>
            <person name="Heyl A."/>
            <person name="Hirai T."/>
            <person name="Hiwatashi Y."/>
            <person name="Ishikawa M."/>
            <person name="Iwata M."/>
            <person name="Karol K.G."/>
            <person name="Koehler B."/>
            <person name="Kolukisaoglu U."/>
            <person name="Kubo M."/>
            <person name="Kurata T."/>
            <person name="Lalonde S."/>
            <person name="Li K."/>
            <person name="Li Y."/>
            <person name="Litt A."/>
            <person name="Lyons E."/>
            <person name="Manning G."/>
            <person name="Maruyama T."/>
            <person name="Michael T.P."/>
            <person name="Mikami K."/>
            <person name="Miyazaki S."/>
            <person name="Morinaga S."/>
            <person name="Murata T."/>
            <person name="Mueller-Roeber B."/>
            <person name="Nelson D.R."/>
            <person name="Obara M."/>
            <person name="Oguri Y."/>
            <person name="Olmstead R.G."/>
            <person name="Onodera N."/>
            <person name="Petersen B.L."/>
            <person name="Pils B."/>
            <person name="Prigge M."/>
            <person name="Rensing S.A."/>
            <person name="Riano-Pachon D.M."/>
            <person name="Roberts A.W."/>
            <person name="Sato Y."/>
            <person name="Scheller H.V."/>
            <person name="Schulz B."/>
            <person name="Schulz C."/>
            <person name="Shakirov E.V."/>
            <person name="Shibagaki N."/>
            <person name="Shinohara N."/>
            <person name="Shippen D.E."/>
            <person name="Soerensen I."/>
            <person name="Sotooka R."/>
            <person name="Sugimoto N."/>
            <person name="Sugita M."/>
            <person name="Sumikawa N."/>
            <person name="Tanurdzic M."/>
            <person name="Theissen G."/>
            <person name="Ulvskov P."/>
            <person name="Wakazuki S."/>
            <person name="Weng J.K."/>
            <person name="Willats W.W."/>
            <person name="Wipf D."/>
            <person name="Wolf P.G."/>
            <person name="Yang L."/>
            <person name="Zimmer A.D."/>
            <person name="Zhu Q."/>
            <person name="Mitros T."/>
            <person name="Hellsten U."/>
            <person name="Loque D."/>
            <person name="Otillar R."/>
            <person name="Salamov A."/>
            <person name="Schmutz J."/>
            <person name="Shapiro H."/>
            <person name="Lindquist E."/>
            <person name="Lucas S."/>
            <person name="Rokhsar D."/>
            <person name="Grigoriev I.V."/>
        </authorList>
    </citation>
    <scope>NUCLEOTIDE SEQUENCE [LARGE SCALE GENOMIC DNA]</scope>
</reference>
<dbReference type="Proteomes" id="UP000001514">
    <property type="component" value="Unassembled WGS sequence"/>
</dbReference>
<gene>
    <name evidence="10" type="ORF">SELMODRAFT_432334</name>
</gene>
<dbReference type="PANTHER" id="PTHR42991:SF1">
    <property type="entry name" value="ALDEHYDE DEHYDROGENASE"/>
    <property type="match status" value="1"/>
</dbReference>
<dbReference type="PANTHER" id="PTHR42991">
    <property type="entry name" value="ALDEHYDE DEHYDROGENASE"/>
    <property type="match status" value="1"/>
</dbReference>
<dbReference type="InterPro" id="IPR016163">
    <property type="entry name" value="Ald_DH_C"/>
</dbReference>
<evidence type="ECO:0000256" key="8">
    <source>
        <dbReference type="ARBA" id="ARBA00049186"/>
    </source>
</evidence>
<dbReference type="KEGG" id="smo:SELMODRAFT_432334"/>
<accession>D8TFP3</accession>
<evidence type="ECO:0000256" key="5">
    <source>
        <dbReference type="ARBA" id="ARBA00042470"/>
    </source>
</evidence>
<dbReference type="EC" id="1.2.1.9" evidence="3"/>
<proteinExistence type="inferred from homology"/>
<comment type="similarity">
    <text evidence="1">Belongs to the aldehyde dehydrogenase family.</text>
</comment>